<accession>X0UW88</accession>
<proteinExistence type="predicted"/>
<gene>
    <name evidence="1" type="ORF">S01H1_46017</name>
</gene>
<evidence type="ECO:0000313" key="1">
    <source>
        <dbReference type="EMBL" id="GAG04573.1"/>
    </source>
</evidence>
<reference evidence="1" key="1">
    <citation type="journal article" date="2014" name="Front. Microbiol.">
        <title>High frequency of phylogenetically diverse reductive dehalogenase-homologous genes in deep subseafloor sedimentary metagenomes.</title>
        <authorList>
            <person name="Kawai M."/>
            <person name="Futagami T."/>
            <person name="Toyoda A."/>
            <person name="Takaki Y."/>
            <person name="Nishi S."/>
            <person name="Hori S."/>
            <person name="Arai W."/>
            <person name="Tsubouchi T."/>
            <person name="Morono Y."/>
            <person name="Uchiyama I."/>
            <person name="Ito T."/>
            <person name="Fujiyama A."/>
            <person name="Inagaki F."/>
            <person name="Takami H."/>
        </authorList>
    </citation>
    <scope>NUCLEOTIDE SEQUENCE</scope>
    <source>
        <strain evidence="1">Expedition CK06-06</strain>
    </source>
</reference>
<organism evidence="1">
    <name type="scientific">marine sediment metagenome</name>
    <dbReference type="NCBI Taxonomy" id="412755"/>
    <lineage>
        <taxon>unclassified sequences</taxon>
        <taxon>metagenomes</taxon>
        <taxon>ecological metagenomes</taxon>
    </lineage>
</organism>
<dbReference type="EMBL" id="BARS01029443">
    <property type="protein sequence ID" value="GAG04573.1"/>
    <property type="molecule type" value="Genomic_DNA"/>
</dbReference>
<sequence length="72" mass="8053">MQTISEQLTDNDLVAVAEALDCLQYRVAANMAALSPEMRTAVDKLRELSDKKKEHDYQQALCKLIEQETGGI</sequence>
<comment type="caution">
    <text evidence="1">The sequence shown here is derived from an EMBL/GenBank/DDBJ whole genome shotgun (WGS) entry which is preliminary data.</text>
</comment>
<dbReference type="AlphaFoldDB" id="X0UW88"/>
<name>X0UW88_9ZZZZ</name>
<protein>
    <submittedName>
        <fullName evidence="1">Uncharacterized protein</fullName>
    </submittedName>
</protein>